<feature type="region of interest" description="Disordered" evidence="1">
    <location>
        <begin position="2001"/>
        <end position="2037"/>
    </location>
</feature>
<dbReference type="GO" id="GO:1904158">
    <property type="term" value="P:axonemal central apparatus assembly"/>
    <property type="evidence" value="ECO:0007669"/>
    <property type="project" value="TreeGrafter"/>
</dbReference>
<dbReference type="InterPro" id="IPR013783">
    <property type="entry name" value="Ig-like_fold"/>
</dbReference>
<feature type="region of interest" description="Disordered" evidence="1">
    <location>
        <begin position="1384"/>
        <end position="1403"/>
    </location>
</feature>
<accession>A0A218U7M7</accession>
<feature type="region of interest" description="Disordered" evidence="1">
    <location>
        <begin position="276"/>
        <end position="319"/>
    </location>
</feature>
<dbReference type="PANTHER" id="PTHR23053">
    <property type="entry name" value="DLEC1 DELETED IN LUNG AND ESOPHAGEAL CANCER 1"/>
    <property type="match status" value="1"/>
</dbReference>
<dbReference type="EMBL" id="MUZQ01000755">
    <property type="protein sequence ID" value="OWK49686.1"/>
    <property type="molecule type" value="Genomic_DNA"/>
</dbReference>
<dbReference type="GO" id="GO:0005930">
    <property type="term" value="C:axoneme"/>
    <property type="evidence" value="ECO:0007669"/>
    <property type="project" value="TreeGrafter"/>
</dbReference>
<proteinExistence type="predicted"/>
<feature type="compositionally biased region" description="Polar residues" evidence="1">
    <location>
        <begin position="869"/>
        <end position="898"/>
    </location>
</feature>
<protein>
    <submittedName>
        <fullName evidence="2">Hydrocephalus-inducing</fullName>
    </submittedName>
</protein>
<reference evidence="2 3" key="1">
    <citation type="submission" date="2017-05" db="EMBL/GenBank/DDBJ databases">
        <title>Genome of assembly of the Bengalese finch, Lonchura striata domestica.</title>
        <authorList>
            <person name="Colquitt B.M."/>
            <person name="Brainard M.S."/>
        </authorList>
    </citation>
    <scope>NUCLEOTIDE SEQUENCE [LARGE SCALE GENOMIC DNA]</scope>
    <source>
        <strain evidence="2">White83orange57</strain>
    </source>
</reference>
<evidence type="ECO:0000313" key="2">
    <source>
        <dbReference type="EMBL" id="OWK49686.1"/>
    </source>
</evidence>
<gene>
    <name evidence="2" type="primary">HYDIN_5</name>
    <name evidence="2" type="ORF">RLOC_00012890</name>
</gene>
<keyword evidence="3" id="KW-1185">Reference proteome</keyword>
<dbReference type="Gene3D" id="2.60.40.10">
    <property type="entry name" value="Immunoglobulins"/>
    <property type="match status" value="9"/>
</dbReference>
<evidence type="ECO:0000313" key="3">
    <source>
        <dbReference type="Proteomes" id="UP000197619"/>
    </source>
</evidence>
<organism evidence="2 3">
    <name type="scientific">Lonchura striata</name>
    <name type="common">white-rumped munia</name>
    <dbReference type="NCBI Taxonomy" id="40157"/>
    <lineage>
        <taxon>Eukaryota</taxon>
        <taxon>Metazoa</taxon>
        <taxon>Chordata</taxon>
        <taxon>Craniata</taxon>
        <taxon>Vertebrata</taxon>
        <taxon>Euteleostomi</taxon>
        <taxon>Archelosauria</taxon>
        <taxon>Archosauria</taxon>
        <taxon>Dinosauria</taxon>
        <taxon>Saurischia</taxon>
        <taxon>Theropoda</taxon>
        <taxon>Coelurosauria</taxon>
        <taxon>Aves</taxon>
        <taxon>Neognathae</taxon>
        <taxon>Neoaves</taxon>
        <taxon>Telluraves</taxon>
        <taxon>Australaves</taxon>
        <taxon>Passeriformes</taxon>
        <taxon>Passeroidea</taxon>
        <taxon>Estrildidae</taxon>
        <taxon>Estrildinae</taxon>
        <taxon>Lonchura</taxon>
    </lineage>
</organism>
<comment type="caution">
    <text evidence="2">The sequence shown here is derived from an EMBL/GenBank/DDBJ whole genome shotgun (WGS) entry which is preliminary data.</text>
</comment>
<feature type="compositionally biased region" description="Basic and acidic residues" evidence="1">
    <location>
        <begin position="306"/>
        <end position="317"/>
    </location>
</feature>
<feature type="region of interest" description="Disordered" evidence="1">
    <location>
        <begin position="842"/>
        <end position="898"/>
    </location>
</feature>
<feature type="compositionally biased region" description="Polar residues" evidence="1">
    <location>
        <begin position="276"/>
        <end position="289"/>
    </location>
</feature>
<evidence type="ECO:0000256" key="1">
    <source>
        <dbReference type="SAM" id="MobiDB-lite"/>
    </source>
</evidence>
<sequence length="2128" mass="238093">MGGTEGVRSLEITNCSLLLTKYHWSLCWDSQADKLGYVHLCPLLEALLPGALLVLPQTPGPPHLPRELAGITSSVDAPPSPLEAEKAFSILPLSGVLQPGESQQVSFTFSGCCNILPSMKALCCVEGGPTYEVELITSRLSYSLSCWEINCGPQIFNEISHSTVTLENTGRTEFTWVLKPSTAAKHLPGVFLVDPTTGFIAPGEKQELEFSYMPGIPGAFIRIYQLEVDDLDPKNITLKGEACCPMISMNLPWNTTENEKYEKLLKESVKHLQQYSERNKSKVVQKTQSLKSQTLKTQTPKTQTSETRDPKTQDLKPRLLSSGMVPNTQLQINMMRMLIKKAALERQKRLTYHLPKGRFPNKQLRQSLVKVKLPEYILDMGPVLKGFTEKSTLEITNPGQIPVSFQADLSALQDTGFSVDLGLIKSLPPSHTVAFEVHFESAHQPPGDVDVLLPVEVPQLLGQAAGWAQQQMSPAPSAEFSVLLQVTNGPTFHIHLCATVLGPSLELSKNTLQFSDIPVGQCQVETIRLYNRFQAPCKWSIKSVLKRSYKNELKLNICGSSNHLKLHLSGQGLEPRLEFSPPALKMGWVLVDSNGLEATAVVKNPCSFPIEFYSLDFDEQYLEEEKILRMALGSENKKSFLMPPRAMGGTLLPKVLEDYEAQKRLKAQQAELKTMAEAKARAESEAEDKGKAAPGYHRVVMSYSEPMVKATGNPVSLADLCHLCIAQKTNKPQEKVEKKPEQNCGGQRSHQSFQLEAQSEIAEGAVRDCRDRTLCLDMLVTDPRAMMGEILREDQMLEHLGLHPDGPPLPPAAVLSIVEYPEERLGPAGRVEPFTLLAPQEAEAPDMRGSSAEGQPKMGEAASRDSSAKESQMSTQRTKSPQDSPTASSKSTLESASMPTEFLRPKRYRWVVPAHGEVELKVHFSTKKPGKFEQTLRFELVQTKRQYELPCRGTSLYPSISQDPRLVFPQWRKTMKEDEIIFKEYVESTEQFHFGPLMCGKSREWYKCQNCPSNSEKITILNNSPMNIEVQFSFENAGEAETFLLDPPSMALKPKEKQELTIWAYPTSPGFLQGKLICSIGKNPEPVIFSLCCLGVRMKLEVSPLELSFDKQFLHSTDSRTLVLRNNTLLPMAWQLSGLDDVKDFSLSQDNGVIGPRSEFEVTVHFRAGQMGSIEETLQLEVSDPENILGIVQAENIKISAEVYDISLSIDMSEGPDGSLEFGTINVLDNAKHVLTLQNKGAYNIEYSFMLKDAGPRMQDLASHFTVEPKSGVLTASQPGVDVEMIFHPTREILLKNKPILYCQVRDASSGEGSELVGNIPLRVSAKAEYSKCSVEPASPINFGAMVKGTRKTLMVVLENKGTLNFKFCIRQAPEEASALESKRSGKAFLSEEEGQPQPQRKAGELSMTDIFAFSPQFKARGICSISYRALNRKEIKLLNTALVEDVTSIFEDYPICSSTNLGQKLQSVKGTGLFVTDENRFIFSNIQVGQEAEAHFSIYNARHLPCDVVLSIKPLSGEEKSPIKNIFKLYPVKMSIPGSSYAIATVTFTPPEEQNYNCTFKASLVIPKGSVGIEPQILTFTISGKGHKPRLTVVCPSARSKRGNAMLCFKRLQLWDSEVLPLVIHNNGIIPVKFMLLLEDEHGMFFLKGRASPVKVFHTGDVEKEFIGKVSKLPKKPLFLLSPGQSAEFDVIFKPTLAQHLEGKIYVLVKDSYSKETLIELVGEGHKDEFTLLGLEDDTQERNVKSSLKKDVIDAVRVNHIEFGDCPVGKRCYRTFAITNRSLKQFMRFEWEADAPFLFSPKVGHLHPGCAKDITVILKSDVPATFRRHLVKCKMTKVNFELPQKKVPDWDDQMCIVTWKDTTRKDLAAAKWPKIKQVVKTAPEPAHTVVEESSQEFEVYLSAVVAYTQFKLSTTMIQFKNTLPFQTGTATFTLQNTGEVALKYSWEKPAESEPVKKPYSTTLMRKSSCIGRFLSYDTVKHRRKLLRLFWSEQDQPLETHPKVQQLQWPAEQQQDSEQELDSNQDSEQDSEQELDSELDLNFEQELDFEQQQYSEQEDCVSTSLEVFPDVVHDLFSINPYHGIIAPGQEETFDVQFFPKCMGEFKTTLLCRWEISPCLPTHATDGYH</sequence>
<feature type="compositionally biased region" description="Acidic residues" evidence="1">
    <location>
        <begin position="2015"/>
        <end position="2037"/>
    </location>
</feature>
<name>A0A218U7M7_9PASE</name>
<dbReference type="Proteomes" id="UP000197619">
    <property type="component" value="Unassembled WGS sequence"/>
</dbReference>
<dbReference type="PANTHER" id="PTHR23053:SF0">
    <property type="entry name" value="HYDROCEPHALUS-INDUCING PROTEIN HOMOLOG"/>
    <property type="match status" value="1"/>
</dbReference>
<dbReference type="GO" id="GO:0003341">
    <property type="term" value="P:cilium movement"/>
    <property type="evidence" value="ECO:0007669"/>
    <property type="project" value="TreeGrafter"/>
</dbReference>
<dbReference type="InterPro" id="IPR033305">
    <property type="entry name" value="Hydin-like"/>
</dbReference>
<feature type="compositionally biased region" description="Low complexity" evidence="1">
    <location>
        <begin position="290"/>
        <end position="305"/>
    </location>
</feature>